<evidence type="ECO:0000256" key="1">
    <source>
        <dbReference type="SAM" id="MobiDB-lite"/>
    </source>
</evidence>
<comment type="caution">
    <text evidence="2">The sequence shown here is derived from an EMBL/GenBank/DDBJ whole genome shotgun (WGS) entry which is preliminary data.</text>
</comment>
<dbReference type="AlphaFoldDB" id="A0AA35Q1U7"/>
<name>A0AA35Q1U7_9HYPO</name>
<proteinExistence type="predicted"/>
<feature type="compositionally biased region" description="Basic residues" evidence="1">
    <location>
        <begin position="15"/>
        <end position="26"/>
    </location>
</feature>
<reference evidence="2" key="1">
    <citation type="submission" date="2023-01" db="EMBL/GenBank/DDBJ databases">
        <authorList>
            <person name="Piombo E."/>
        </authorList>
    </citation>
    <scope>NUCLEOTIDE SEQUENCE</scope>
</reference>
<evidence type="ECO:0000313" key="3">
    <source>
        <dbReference type="Proteomes" id="UP001160390"/>
    </source>
</evidence>
<feature type="region of interest" description="Disordered" evidence="1">
    <location>
        <begin position="129"/>
        <end position="224"/>
    </location>
</feature>
<sequence length="309" mass="35032">MPHDEPTVGPLAGAPRRRGGSRHTRAAPREEPVRVPLDEIRQRLDQLDREHAEAQSRRRQEMPSSTVARAPASQESAQPREGPIRLRPDEVEQAWDEIKRQRAPAGVGHIRVTPRRTAVTVPEDELRRTITAITQQRAEERLRGRATRLRPQSEMGESARQGTEDAPRTQTPASAERVAHPPQVPTSSTTPQTPPPRKRPRDAQPGGLLSPPATRPHRPEKSPRLLQDIAPVQRKSLEAVLQYRESYFRDKEKDSVTRTWCDEVPLALQVETAKSFHQAFTDERTLPILHCSFCYRKQPHSELTPIHQS</sequence>
<dbReference type="Proteomes" id="UP001160390">
    <property type="component" value="Unassembled WGS sequence"/>
</dbReference>
<accession>A0AA35Q1U7</accession>
<feature type="compositionally biased region" description="Polar residues" evidence="1">
    <location>
        <begin position="62"/>
        <end position="77"/>
    </location>
</feature>
<gene>
    <name evidence="2" type="ORF">CCHLO57077_00019254</name>
</gene>
<feature type="compositionally biased region" description="Basic and acidic residues" evidence="1">
    <location>
        <begin position="27"/>
        <end position="61"/>
    </location>
</feature>
<feature type="region of interest" description="Disordered" evidence="1">
    <location>
        <begin position="1"/>
        <end position="88"/>
    </location>
</feature>
<dbReference type="EMBL" id="CABFNP030000866">
    <property type="protein sequence ID" value="CAI6088682.1"/>
    <property type="molecule type" value="Genomic_DNA"/>
</dbReference>
<keyword evidence="3" id="KW-1185">Reference proteome</keyword>
<evidence type="ECO:0000313" key="2">
    <source>
        <dbReference type="EMBL" id="CAI6088682.1"/>
    </source>
</evidence>
<organism evidence="2 3">
    <name type="scientific">Clonostachys chloroleuca</name>
    <dbReference type="NCBI Taxonomy" id="1926264"/>
    <lineage>
        <taxon>Eukaryota</taxon>
        <taxon>Fungi</taxon>
        <taxon>Dikarya</taxon>
        <taxon>Ascomycota</taxon>
        <taxon>Pezizomycotina</taxon>
        <taxon>Sordariomycetes</taxon>
        <taxon>Hypocreomycetidae</taxon>
        <taxon>Hypocreales</taxon>
        <taxon>Bionectriaceae</taxon>
        <taxon>Clonostachys</taxon>
    </lineage>
</organism>
<protein>
    <submittedName>
        <fullName evidence="2">Uncharacterized protein</fullName>
    </submittedName>
</protein>